<dbReference type="EMBL" id="JBBPHU010000014">
    <property type="protein sequence ID" value="KAK7510449.1"/>
    <property type="molecule type" value="Genomic_DNA"/>
</dbReference>
<feature type="compositionally biased region" description="Polar residues" evidence="3">
    <location>
        <begin position="177"/>
        <end position="198"/>
    </location>
</feature>
<keyword evidence="8" id="KW-1185">Reference proteome</keyword>
<dbReference type="Pfam" id="PF05199">
    <property type="entry name" value="GMC_oxred_C"/>
    <property type="match status" value="1"/>
</dbReference>
<dbReference type="PROSITE" id="PS00623">
    <property type="entry name" value="GMC_OXRED_1"/>
    <property type="match status" value="1"/>
</dbReference>
<dbReference type="SUPFAM" id="SSF54373">
    <property type="entry name" value="FAD-linked reductases, C-terminal domain"/>
    <property type="match status" value="1"/>
</dbReference>
<evidence type="ECO:0000313" key="7">
    <source>
        <dbReference type="EMBL" id="KAK7510449.1"/>
    </source>
</evidence>
<accession>A0ABR1KC82</accession>
<dbReference type="PANTHER" id="PTHR47190">
    <property type="entry name" value="DEHYDROGENASE, PUTATIVE-RELATED"/>
    <property type="match status" value="1"/>
</dbReference>
<dbReference type="InterPro" id="IPR053208">
    <property type="entry name" value="GMC_Oxidoreductase_CD"/>
</dbReference>
<dbReference type="Pfam" id="PF16010">
    <property type="entry name" value="CDH-cyt"/>
    <property type="match status" value="1"/>
</dbReference>
<dbReference type="InterPro" id="IPR015920">
    <property type="entry name" value="Cellobiose_DH-like_cyt"/>
</dbReference>
<evidence type="ECO:0000256" key="2">
    <source>
        <dbReference type="RuleBase" id="RU003968"/>
    </source>
</evidence>
<comment type="caution">
    <text evidence="7">The sequence shown here is derived from an EMBL/GenBank/DDBJ whole genome shotgun (WGS) entry which is preliminary data.</text>
</comment>
<dbReference type="Proteomes" id="UP001363622">
    <property type="component" value="Unassembled WGS sequence"/>
</dbReference>
<dbReference type="CDD" id="cd09630">
    <property type="entry name" value="CDH_like_cytochrome"/>
    <property type="match status" value="1"/>
</dbReference>
<evidence type="ECO:0000259" key="6">
    <source>
        <dbReference type="PROSITE" id="PS00624"/>
    </source>
</evidence>
<dbReference type="InterPro" id="IPR007867">
    <property type="entry name" value="GMC_OxRtase_C"/>
</dbReference>
<feature type="domain" description="Glucose-methanol-choline oxidoreductase N-terminal" evidence="6">
    <location>
        <begin position="516"/>
        <end position="530"/>
    </location>
</feature>
<dbReference type="InterPro" id="IPR000172">
    <property type="entry name" value="GMC_OxRdtase_N"/>
</dbReference>
<dbReference type="PROSITE" id="PS00624">
    <property type="entry name" value="GMC_OXRED_2"/>
    <property type="match status" value="1"/>
</dbReference>
<dbReference type="Pfam" id="PF00732">
    <property type="entry name" value="GMC_oxred_N"/>
    <property type="match status" value="1"/>
</dbReference>
<proteinExistence type="inferred from homology"/>
<keyword evidence="2" id="KW-0274">FAD</keyword>
<dbReference type="SUPFAM" id="SSF49344">
    <property type="entry name" value="CBD9-like"/>
    <property type="match status" value="1"/>
</dbReference>
<dbReference type="Gene3D" id="3.50.50.60">
    <property type="entry name" value="FAD/NAD(P)-binding domain"/>
    <property type="match status" value="1"/>
</dbReference>
<evidence type="ECO:0000256" key="4">
    <source>
        <dbReference type="SAM" id="SignalP"/>
    </source>
</evidence>
<feature type="domain" description="Glucose-methanol-choline oxidoreductase N-terminal" evidence="5">
    <location>
        <begin position="346"/>
        <end position="369"/>
    </location>
</feature>
<dbReference type="InterPro" id="IPR036188">
    <property type="entry name" value="FAD/NAD-bd_sf"/>
</dbReference>
<reference evidence="7 8" key="1">
    <citation type="submission" date="2024-04" db="EMBL/GenBank/DDBJ databases">
        <title>Phyllosticta paracitricarpa is synonymous to the EU quarantine fungus P. citricarpa based on phylogenomic analyses.</title>
        <authorList>
            <consortium name="Lawrence Berkeley National Laboratory"/>
            <person name="Van Ingen-Buijs V.A."/>
            <person name="Van Westerhoven A.C."/>
            <person name="Haridas S."/>
            <person name="Skiadas P."/>
            <person name="Martin F."/>
            <person name="Groenewald J.Z."/>
            <person name="Crous P.W."/>
            <person name="Seidl M.F."/>
        </authorList>
    </citation>
    <scope>NUCLEOTIDE SEQUENCE [LARGE SCALE GENOMIC DNA]</scope>
    <source>
        <strain evidence="7 8">CBS 123371</strain>
    </source>
</reference>
<feature type="region of interest" description="Disordered" evidence="3">
    <location>
        <begin position="279"/>
        <end position="305"/>
    </location>
</feature>
<dbReference type="Pfam" id="PF13450">
    <property type="entry name" value="NAD_binding_8"/>
    <property type="match status" value="1"/>
</dbReference>
<dbReference type="Gene3D" id="3.30.410.10">
    <property type="entry name" value="Cholesterol Oxidase, domain 2"/>
    <property type="match status" value="1"/>
</dbReference>
<name>A0ABR1KC82_9PEZI</name>
<feature type="compositionally biased region" description="Low complexity" evidence="3">
    <location>
        <begin position="284"/>
        <end position="301"/>
    </location>
</feature>
<keyword evidence="4" id="KW-0732">Signal</keyword>
<evidence type="ECO:0000256" key="3">
    <source>
        <dbReference type="SAM" id="MobiDB-lite"/>
    </source>
</evidence>
<keyword evidence="2" id="KW-0285">Flavoprotein</keyword>
<evidence type="ECO:0000313" key="8">
    <source>
        <dbReference type="Proteomes" id="UP001363622"/>
    </source>
</evidence>
<evidence type="ECO:0000259" key="5">
    <source>
        <dbReference type="PROSITE" id="PS00623"/>
    </source>
</evidence>
<evidence type="ECO:0000256" key="1">
    <source>
        <dbReference type="ARBA" id="ARBA00010790"/>
    </source>
</evidence>
<organism evidence="7 8">
    <name type="scientific">Phyllosticta citriasiana</name>
    <dbReference type="NCBI Taxonomy" id="595635"/>
    <lineage>
        <taxon>Eukaryota</taxon>
        <taxon>Fungi</taxon>
        <taxon>Dikarya</taxon>
        <taxon>Ascomycota</taxon>
        <taxon>Pezizomycotina</taxon>
        <taxon>Dothideomycetes</taxon>
        <taxon>Dothideomycetes incertae sedis</taxon>
        <taxon>Botryosphaeriales</taxon>
        <taxon>Phyllostictaceae</taxon>
        <taxon>Phyllosticta</taxon>
    </lineage>
</organism>
<dbReference type="PANTHER" id="PTHR47190:SF2">
    <property type="entry name" value="CELLOBIOSE DEHYDROGENASE (AFU_ORTHOLOGUE AFUA_2G17620)"/>
    <property type="match status" value="1"/>
</dbReference>
<feature type="region of interest" description="Disordered" evidence="3">
    <location>
        <begin position="177"/>
        <end position="199"/>
    </location>
</feature>
<feature type="signal peptide" evidence="4">
    <location>
        <begin position="1"/>
        <end position="21"/>
    </location>
</feature>
<dbReference type="Gene3D" id="2.60.40.1210">
    <property type="entry name" value="Cellobiose dehydrogenase, cytochrome domain"/>
    <property type="match status" value="1"/>
</dbReference>
<dbReference type="SUPFAM" id="SSF51905">
    <property type="entry name" value="FAD/NAD(P)-binding domain"/>
    <property type="match status" value="1"/>
</dbReference>
<comment type="similarity">
    <text evidence="1 2">Belongs to the GMC oxidoreductase family.</text>
</comment>
<feature type="chain" id="PRO_5046812021" evidence="4">
    <location>
        <begin position="22"/>
        <end position="803"/>
    </location>
</feature>
<sequence>MKLATALLSCLSLASAPLASAATEGYAYTDESTGIKFWQMSVATTNTAGGFEFGLALPDKANAGSNDEYIGRLVGSRIKGAGWSGLSHAGGMTSSLLLIAWADGDDTVRTSFRYATGYTEPKAYTGNATLSPISHKINDTNFELIYRCQWCWFWDQDGSTGSQPPTGQSEVIGWAQSVDNPSPVTDDSGTIQQHNNGMGQFGLPVASARNADYTKWASKATSAPTATQSQAASSTATAACSATNAPNTTYDYVVVGAGAAGIPLADKLSESGKSVLLIERGPPSSGRWVNSGSNSSSSNSSDPYDNWRPSWLSGTNLTRFDVPGLINSIWSDSANIACTDFDQMAGCVLGGGTAINSALWWKAPDADWNTNFPTGWKAADMSAAVDRVFERIPSSYATSMDGKLHEQQGFQVVQGALAAGGWKQVEANDVPNNKNHSFSLTPYAFSHGERGGPMATYLVSANARKNFNMVLNTSVRRVVRKGGRVTGVEVESNGSGGLCGTINVTPSSGRVILSTGAFGTPKILFRSGIGPETQLQVVNGSETDGATMISQDQWIKLPVGQNLNDHVNTDLVFSHKNVTQYNWNGCWEAPVAADKSSYLNGRTGMLAQASPNIGPIAWDEITGSDGVTRQIQWTTHIEGSTRNAFTVSQYLGRGTTSRGVLTIDSGLSMTVSTKPWLRTDEDKAAVIQGVENLLAAMKKDPGITWISPAANTTAEAFVNSAAVTSSKRTANHWVGTAKMGTDSGLQNGTSVVDTNTKVYGTDNLYVVDASIFPNIGSTNPSALIVAVAEKAAEKLLQAGSSKA</sequence>
<gene>
    <name evidence="7" type="ORF">IWZ03DRAFT_78285</name>
</gene>
<protein>
    <submittedName>
        <fullName evidence="7">Cellobiose dehydrogenase</fullName>
    </submittedName>
</protein>